<keyword evidence="2" id="KW-1185">Reference proteome</keyword>
<dbReference type="EMBL" id="LSYV01000008">
    <property type="protein sequence ID" value="KXZ53355.1"/>
    <property type="molecule type" value="Genomic_DNA"/>
</dbReference>
<comment type="caution">
    <text evidence="1">The sequence shown here is derived from an EMBL/GenBank/DDBJ whole genome shotgun (WGS) entry which is preliminary data.</text>
</comment>
<dbReference type="Proteomes" id="UP000075714">
    <property type="component" value="Unassembled WGS sequence"/>
</dbReference>
<dbReference type="OrthoDB" id="5405293at2759"/>
<proteinExistence type="predicted"/>
<protein>
    <submittedName>
        <fullName evidence="1">Uncharacterized protein</fullName>
    </submittedName>
</protein>
<evidence type="ECO:0000313" key="2">
    <source>
        <dbReference type="Proteomes" id="UP000075714"/>
    </source>
</evidence>
<gene>
    <name evidence="1" type="ORF">GPECTOR_7g1251</name>
</gene>
<accession>A0A150GU15</accession>
<dbReference type="AlphaFoldDB" id="A0A150GU15"/>
<reference evidence="2" key="1">
    <citation type="journal article" date="2016" name="Nat. Commun.">
        <title>The Gonium pectorale genome demonstrates co-option of cell cycle regulation during the evolution of multicellularity.</title>
        <authorList>
            <person name="Hanschen E.R."/>
            <person name="Marriage T.N."/>
            <person name="Ferris P.J."/>
            <person name="Hamaji T."/>
            <person name="Toyoda A."/>
            <person name="Fujiyama A."/>
            <person name="Neme R."/>
            <person name="Noguchi H."/>
            <person name="Minakuchi Y."/>
            <person name="Suzuki M."/>
            <person name="Kawai-Toyooka H."/>
            <person name="Smith D.R."/>
            <person name="Sparks H."/>
            <person name="Anderson J."/>
            <person name="Bakaric R."/>
            <person name="Luria V."/>
            <person name="Karger A."/>
            <person name="Kirschner M.W."/>
            <person name="Durand P.M."/>
            <person name="Michod R.E."/>
            <person name="Nozaki H."/>
            <person name="Olson B.J."/>
        </authorList>
    </citation>
    <scope>NUCLEOTIDE SEQUENCE [LARGE SCALE GENOMIC DNA]</scope>
    <source>
        <strain evidence="2">NIES-2863</strain>
    </source>
</reference>
<name>A0A150GU15_GONPE</name>
<organism evidence="1 2">
    <name type="scientific">Gonium pectorale</name>
    <name type="common">Green alga</name>
    <dbReference type="NCBI Taxonomy" id="33097"/>
    <lineage>
        <taxon>Eukaryota</taxon>
        <taxon>Viridiplantae</taxon>
        <taxon>Chlorophyta</taxon>
        <taxon>core chlorophytes</taxon>
        <taxon>Chlorophyceae</taxon>
        <taxon>CS clade</taxon>
        <taxon>Chlamydomonadales</taxon>
        <taxon>Volvocaceae</taxon>
        <taxon>Gonium</taxon>
    </lineage>
</organism>
<evidence type="ECO:0000313" key="1">
    <source>
        <dbReference type="EMBL" id="KXZ53355.1"/>
    </source>
</evidence>
<sequence>MPFCALTARAFNASASHGARLAPVPCDAAGPNFGKVPPNAPKTVTELQALRGQQTDALLHFYGLTPAGLVAERRVRLALSLGVRMVA</sequence>